<dbReference type="KEGG" id="ima:PO878_04045"/>
<dbReference type="RefSeq" id="WP_272737412.1">
    <property type="nucleotide sequence ID" value="NZ_CP116942.1"/>
</dbReference>
<reference evidence="1" key="1">
    <citation type="submission" date="2023-01" db="EMBL/GenBank/DDBJ databases">
        <title>The diversity of Class Acidimicrobiia in South China Sea sediment environments and the proposal of Iamia marina sp. nov., a novel species of the genus Iamia.</title>
        <authorList>
            <person name="He Y."/>
            <person name="Tian X."/>
        </authorList>
    </citation>
    <scope>NUCLEOTIDE SEQUENCE</scope>
    <source>
        <strain evidence="1">DSM 19957</strain>
    </source>
</reference>
<evidence type="ECO:0000313" key="2">
    <source>
        <dbReference type="Proteomes" id="UP001216390"/>
    </source>
</evidence>
<proteinExistence type="predicted"/>
<dbReference type="Proteomes" id="UP001216390">
    <property type="component" value="Chromosome"/>
</dbReference>
<dbReference type="AlphaFoldDB" id="A0AAE9Y710"/>
<gene>
    <name evidence="1" type="ORF">PO878_04045</name>
</gene>
<name>A0AAE9Y710_9ACTN</name>
<organism evidence="1 2">
    <name type="scientific">Iamia majanohamensis</name>
    <dbReference type="NCBI Taxonomy" id="467976"/>
    <lineage>
        <taxon>Bacteria</taxon>
        <taxon>Bacillati</taxon>
        <taxon>Actinomycetota</taxon>
        <taxon>Acidimicrobiia</taxon>
        <taxon>Acidimicrobiales</taxon>
        <taxon>Iamiaceae</taxon>
        <taxon>Iamia</taxon>
    </lineage>
</organism>
<protein>
    <submittedName>
        <fullName evidence="1">Uncharacterized protein</fullName>
    </submittedName>
</protein>
<evidence type="ECO:0000313" key="1">
    <source>
        <dbReference type="EMBL" id="WCO67894.1"/>
    </source>
</evidence>
<dbReference type="EMBL" id="CP116942">
    <property type="protein sequence ID" value="WCO67894.1"/>
    <property type="molecule type" value="Genomic_DNA"/>
</dbReference>
<accession>A0AAE9Y710</accession>
<keyword evidence="2" id="KW-1185">Reference proteome</keyword>
<sequence length="64" mass="6905">MSRTEARALLAERDALAAGLAEVAERMEGEARMAVGSRNAYERCGRWVRDALAAAVPEEDTPDA</sequence>